<dbReference type="GO" id="GO:0005886">
    <property type="term" value="C:plasma membrane"/>
    <property type="evidence" value="ECO:0007669"/>
    <property type="project" value="UniProtKB-SubCell"/>
</dbReference>
<keyword evidence="4" id="KW-1003">Cell membrane</keyword>
<dbReference type="PANTHER" id="PTHR21716:SF53">
    <property type="entry name" value="PERMEASE PERM-RELATED"/>
    <property type="match status" value="1"/>
</dbReference>
<organism evidence="9 10">
    <name type="scientific">Paucihalobacter ruber</name>
    <dbReference type="NCBI Taxonomy" id="2567861"/>
    <lineage>
        <taxon>Bacteria</taxon>
        <taxon>Pseudomonadati</taxon>
        <taxon>Bacteroidota</taxon>
        <taxon>Flavobacteriia</taxon>
        <taxon>Flavobacteriales</taxon>
        <taxon>Flavobacteriaceae</taxon>
        <taxon>Paucihalobacter</taxon>
    </lineage>
</organism>
<evidence type="ECO:0000256" key="4">
    <source>
        <dbReference type="ARBA" id="ARBA00022475"/>
    </source>
</evidence>
<protein>
    <submittedName>
        <fullName evidence="9">AI-2E family transporter</fullName>
    </submittedName>
</protein>
<evidence type="ECO:0000256" key="2">
    <source>
        <dbReference type="ARBA" id="ARBA00009773"/>
    </source>
</evidence>
<accession>A0A506PET7</accession>
<comment type="subcellular location">
    <subcellularLocation>
        <location evidence="1">Cell membrane</location>
        <topology evidence="1">Multi-pass membrane protein</topology>
    </subcellularLocation>
</comment>
<sequence>MNLSIQKLFFSVATVFGLFAILILAKSILIPLAFALLFAFILYPMVKKFQKWGLNDILSAFISIISVILLLGGVIYLFSSQLMLLSQEFSKFNDKIINAFAKLSIYINDHSSFSKEIDEDQIFNSTKDWLFESSGAIIEKTFTNTTAFIAGLTLTIIFTFLILLYRNGLIIALSAFSSQENKTSVVAMYKSIQQVGQKYLGGMLTVLLIIGLANSIGLWIIGIDSPFLFGFLGAMLSIVPYVGTVSGAIIPMLHAFASNESLWVLFSIGILFWFVQIITDNFLSPKIIGNHVKINPFAAILCLIIGASVWGIAGMILFLPYTAMFKVVCENYKELQPIGLLIGDKNYGESTTIKFEWFKKIKNKILNLFKTVRE</sequence>
<evidence type="ECO:0000256" key="3">
    <source>
        <dbReference type="ARBA" id="ARBA00022448"/>
    </source>
</evidence>
<evidence type="ECO:0000256" key="8">
    <source>
        <dbReference type="SAM" id="Phobius"/>
    </source>
</evidence>
<dbReference type="Pfam" id="PF01594">
    <property type="entry name" value="AI-2E_transport"/>
    <property type="match status" value="1"/>
</dbReference>
<gene>
    <name evidence="9" type="ORF">FJ651_12885</name>
</gene>
<name>A0A506PET7_9FLAO</name>
<evidence type="ECO:0000313" key="9">
    <source>
        <dbReference type="EMBL" id="TPV32451.1"/>
    </source>
</evidence>
<keyword evidence="10" id="KW-1185">Reference proteome</keyword>
<evidence type="ECO:0000256" key="7">
    <source>
        <dbReference type="ARBA" id="ARBA00023136"/>
    </source>
</evidence>
<dbReference type="AlphaFoldDB" id="A0A506PET7"/>
<feature type="transmembrane region" description="Helical" evidence="8">
    <location>
        <begin position="298"/>
        <end position="319"/>
    </location>
</feature>
<evidence type="ECO:0000256" key="6">
    <source>
        <dbReference type="ARBA" id="ARBA00022989"/>
    </source>
</evidence>
<feature type="transmembrane region" description="Helical" evidence="8">
    <location>
        <begin position="12"/>
        <end position="45"/>
    </location>
</feature>
<dbReference type="InterPro" id="IPR002549">
    <property type="entry name" value="AI-2E-like"/>
</dbReference>
<reference evidence="9 10" key="1">
    <citation type="submission" date="2019-06" db="EMBL/GenBank/DDBJ databases">
        <title>Flavobacteriaceae Paucihalobacterium erythroidium CWB-1, complete genome.</title>
        <authorList>
            <person name="Wu S."/>
        </authorList>
    </citation>
    <scope>NUCLEOTIDE SEQUENCE [LARGE SCALE GENOMIC DNA]</scope>
    <source>
        <strain evidence="9 10">CWB-1</strain>
    </source>
</reference>
<feature type="transmembrane region" description="Helical" evidence="8">
    <location>
        <begin position="199"/>
        <end position="221"/>
    </location>
</feature>
<keyword evidence="7 8" id="KW-0472">Membrane</keyword>
<evidence type="ECO:0000313" key="10">
    <source>
        <dbReference type="Proteomes" id="UP000317332"/>
    </source>
</evidence>
<comment type="caution">
    <text evidence="9">The sequence shown here is derived from an EMBL/GenBank/DDBJ whole genome shotgun (WGS) entry which is preliminary data.</text>
</comment>
<evidence type="ECO:0000256" key="5">
    <source>
        <dbReference type="ARBA" id="ARBA00022692"/>
    </source>
</evidence>
<keyword evidence="6 8" id="KW-1133">Transmembrane helix</keyword>
<keyword evidence="5 8" id="KW-0812">Transmembrane</keyword>
<feature type="transmembrane region" description="Helical" evidence="8">
    <location>
        <begin position="227"/>
        <end position="250"/>
    </location>
</feature>
<keyword evidence="3" id="KW-0813">Transport</keyword>
<dbReference type="RefSeq" id="WP_140990946.1">
    <property type="nucleotide sequence ID" value="NZ_VHIQ01000006.1"/>
</dbReference>
<feature type="transmembrane region" description="Helical" evidence="8">
    <location>
        <begin position="262"/>
        <end position="278"/>
    </location>
</feature>
<dbReference type="EMBL" id="VHIQ01000006">
    <property type="protein sequence ID" value="TPV32451.1"/>
    <property type="molecule type" value="Genomic_DNA"/>
</dbReference>
<proteinExistence type="inferred from homology"/>
<evidence type="ECO:0000256" key="1">
    <source>
        <dbReference type="ARBA" id="ARBA00004651"/>
    </source>
</evidence>
<dbReference type="OrthoDB" id="9793390at2"/>
<feature type="transmembrane region" description="Helical" evidence="8">
    <location>
        <begin position="57"/>
        <end position="78"/>
    </location>
</feature>
<comment type="similarity">
    <text evidence="2">Belongs to the autoinducer-2 exporter (AI-2E) (TC 2.A.86) family.</text>
</comment>
<feature type="transmembrane region" description="Helical" evidence="8">
    <location>
        <begin position="147"/>
        <end position="165"/>
    </location>
</feature>
<dbReference type="PANTHER" id="PTHR21716">
    <property type="entry name" value="TRANSMEMBRANE PROTEIN"/>
    <property type="match status" value="1"/>
</dbReference>
<dbReference type="Proteomes" id="UP000317332">
    <property type="component" value="Unassembled WGS sequence"/>
</dbReference>